<dbReference type="Gene3D" id="3.90.550.10">
    <property type="entry name" value="Spore Coat Polysaccharide Biosynthesis Protein SpsA, Chain A"/>
    <property type="match status" value="1"/>
</dbReference>
<accession>A0A538UA09</accession>
<dbReference type="SUPFAM" id="SSF53448">
    <property type="entry name" value="Nucleotide-diphospho-sugar transferases"/>
    <property type="match status" value="1"/>
</dbReference>
<feature type="transmembrane region" description="Helical" evidence="6">
    <location>
        <begin position="355"/>
        <end position="375"/>
    </location>
</feature>
<sequence>MIVGGLAVWRYTWWFTHFVRSRIYALVLFPRLRSSAQQIWNDGWRPRMLHFMMVTFRERRETTEAALSSIVQECRRTQVPARLFIGTGDPFDESIIEEYFATHAIDVDLNVVIVRQNQPGKRFAIGLVLRALSRHGVEKEDLVVFMDGDSIIQEGLMEKCAPIFSARPRLGALTTNEIAIVTGPRWMQSWHDLRFAQRRLVMESHSVSRKVLTLTGRLSIFRGEIAVNGDFIRTIECDNLEHWLWGKFRFLSGDDKSTWYWVLKNQYEMLYVPDAFCTTIENIAVNPYFRLQQNLLRWSGNMLRNGTRAILLGPRRVGLFIWWCLIDQRIAMWTVLTGPILAVLLTLVRGPQILLAYLIWVLATRLVLSSVLFFYARGVYISFPVLLFLNQIATSVIKVHLLFRMSKQRWLNRGDQRVSAGAANMLAFQRFMAGFITVFYVALLIFAIAVYSGVLKLPRWESAIGWLLRA</sequence>
<feature type="transmembrane region" description="Helical" evidence="6">
    <location>
        <begin position="330"/>
        <end position="348"/>
    </location>
</feature>
<dbReference type="GO" id="GO:0050501">
    <property type="term" value="F:hyaluronan synthase activity"/>
    <property type="evidence" value="ECO:0007669"/>
    <property type="project" value="TreeGrafter"/>
</dbReference>
<evidence type="ECO:0000256" key="5">
    <source>
        <dbReference type="ARBA" id="ARBA00023136"/>
    </source>
</evidence>
<dbReference type="GO" id="GO:0085029">
    <property type="term" value="P:extracellular matrix assembly"/>
    <property type="evidence" value="ECO:0007669"/>
    <property type="project" value="TreeGrafter"/>
</dbReference>
<comment type="caution">
    <text evidence="7">The sequence shown here is derived from an EMBL/GenBank/DDBJ whole genome shotgun (WGS) entry which is preliminary data.</text>
</comment>
<proteinExistence type="predicted"/>
<organism evidence="7 8">
    <name type="scientific">Eiseniibacteriota bacterium</name>
    <dbReference type="NCBI Taxonomy" id="2212470"/>
    <lineage>
        <taxon>Bacteria</taxon>
        <taxon>Candidatus Eiseniibacteriota</taxon>
    </lineage>
</organism>
<evidence type="ECO:0000256" key="3">
    <source>
        <dbReference type="ARBA" id="ARBA00022676"/>
    </source>
</evidence>
<evidence type="ECO:0000256" key="1">
    <source>
        <dbReference type="ARBA" id="ARBA00004236"/>
    </source>
</evidence>
<dbReference type="GO" id="GO:0005886">
    <property type="term" value="C:plasma membrane"/>
    <property type="evidence" value="ECO:0007669"/>
    <property type="project" value="UniProtKB-SubCell"/>
</dbReference>
<dbReference type="PANTHER" id="PTHR22913">
    <property type="entry name" value="HYALURONAN SYNTHASE"/>
    <property type="match status" value="1"/>
</dbReference>
<keyword evidence="2" id="KW-1003">Cell membrane</keyword>
<dbReference type="PANTHER" id="PTHR22913:SF12">
    <property type="entry name" value="MANNURONAN SYNTHASE"/>
    <property type="match status" value="1"/>
</dbReference>
<keyword evidence="6" id="KW-1133">Transmembrane helix</keyword>
<gene>
    <name evidence="7" type="ORF">E6K81_06615</name>
</gene>
<keyword evidence="5 6" id="KW-0472">Membrane</keyword>
<evidence type="ECO:0000313" key="7">
    <source>
        <dbReference type="EMBL" id="TMQ72738.1"/>
    </source>
</evidence>
<dbReference type="EMBL" id="VBPB01000095">
    <property type="protein sequence ID" value="TMQ72738.1"/>
    <property type="molecule type" value="Genomic_DNA"/>
</dbReference>
<dbReference type="Proteomes" id="UP000319771">
    <property type="component" value="Unassembled WGS sequence"/>
</dbReference>
<dbReference type="AlphaFoldDB" id="A0A538UA09"/>
<feature type="transmembrane region" description="Helical" evidence="6">
    <location>
        <begin position="381"/>
        <end position="403"/>
    </location>
</feature>
<dbReference type="InterPro" id="IPR029044">
    <property type="entry name" value="Nucleotide-diphossugar_trans"/>
</dbReference>
<name>A0A538UA09_UNCEI</name>
<dbReference type="GO" id="GO:0030213">
    <property type="term" value="P:hyaluronan biosynthetic process"/>
    <property type="evidence" value="ECO:0007669"/>
    <property type="project" value="TreeGrafter"/>
</dbReference>
<evidence type="ECO:0000313" key="8">
    <source>
        <dbReference type="Proteomes" id="UP000319771"/>
    </source>
</evidence>
<feature type="transmembrane region" description="Helical" evidence="6">
    <location>
        <begin position="431"/>
        <end position="451"/>
    </location>
</feature>
<evidence type="ECO:0000256" key="4">
    <source>
        <dbReference type="ARBA" id="ARBA00022679"/>
    </source>
</evidence>
<keyword evidence="3" id="KW-0328">Glycosyltransferase</keyword>
<reference evidence="7 8" key="1">
    <citation type="journal article" date="2019" name="Nat. Microbiol.">
        <title>Mediterranean grassland soil C-N compound turnover is dependent on rainfall and depth, and is mediated by genomically divergent microorganisms.</title>
        <authorList>
            <person name="Diamond S."/>
            <person name="Andeer P.F."/>
            <person name="Li Z."/>
            <person name="Crits-Christoph A."/>
            <person name="Burstein D."/>
            <person name="Anantharaman K."/>
            <person name="Lane K.R."/>
            <person name="Thomas B.C."/>
            <person name="Pan C."/>
            <person name="Northen T.R."/>
            <person name="Banfield J.F."/>
        </authorList>
    </citation>
    <scope>NUCLEOTIDE SEQUENCE [LARGE SCALE GENOMIC DNA]</scope>
    <source>
        <strain evidence="7">WS_11</strain>
    </source>
</reference>
<evidence type="ECO:0000256" key="2">
    <source>
        <dbReference type="ARBA" id="ARBA00022475"/>
    </source>
</evidence>
<keyword evidence="6" id="KW-0812">Transmembrane</keyword>
<protein>
    <submittedName>
        <fullName evidence="7">Transcriptional regulator</fullName>
    </submittedName>
</protein>
<dbReference type="Pfam" id="PF13641">
    <property type="entry name" value="Glyco_tranf_2_3"/>
    <property type="match status" value="1"/>
</dbReference>
<comment type="subcellular location">
    <subcellularLocation>
        <location evidence="1">Cell membrane</location>
    </subcellularLocation>
</comment>
<keyword evidence="4" id="KW-0808">Transferase</keyword>
<evidence type="ECO:0000256" key="6">
    <source>
        <dbReference type="SAM" id="Phobius"/>
    </source>
</evidence>